<feature type="compositionally biased region" description="Basic and acidic residues" evidence="1">
    <location>
        <begin position="1"/>
        <end position="17"/>
    </location>
</feature>
<dbReference type="HOGENOM" id="CLU_366880_0_0_1"/>
<feature type="region of interest" description="Disordered" evidence="1">
    <location>
        <begin position="425"/>
        <end position="760"/>
    </location>
</feature>
<keyword evidence="3" id="KW-1185">Reference proteome</keyword>
<sequence>MDVMKHEKPRKIAEIGMRRNQTGTTTSRTYKGVSTRWEEEEDEDGDEDEEEEEEEEREDDGGGGDGDGDDEEEDEEERRVPSQEAAHRVGYAVLYQVASKPPSLQASRPPTLSEVPMLFGTVNAALVYPKGVEGSPLGIRVQNENCTGKALPFIDHVMKFHTIGNVRDMFSVNESGPVMHEYLLFRITTPGSEADSWLRVDRLGNRVTRWFKVAADATLYTALAPSMTDLIAERTGGDKEKQRRVAEFPQSPPLTLYSLVRIIKAIQDTRRTYTLQEFDSRWFAQETQYQIIRLYKEHYGSDLEIPGNDSDESKSTFNSKVQPRQDINKVLTYASDQITTNPHWGVKVLGTTCLLGPISVANLKAHSGHDTLGPAESSESNLQVLSTQTQPVSLAIPNKSDERAERVTIDMMEVKPRVPIGLEKPEVLKARDPADITRRDSSENMKQISSSPQLVLSPEPVSFSTPAPVCVTPESDSTLASLNPKDNTTGSNEPGNLQTNDTVLEPTTPNISSREQTITATDISETIGSQSREYSGEPSSPQLSPPSYKEHDSPAPAEENRQDLNKKASELEPISAKDISAPEYTEGSSFKFSVTTQTVNSTSASTRRGWLNKDESHLSPRDAASQEPPESSLTSSTVTISRTQFSTTFSGSADGTTIQWSQTRQESMGGSQPMETTRRRFTRRIVRSATADTPSVDYTTGTQSYGERGPSTEDDKSAEASSSYRVTSSTKIRITTSSSGNEPFQLNIVDDAEQRRDPVL</sequence>
<dbReference type="Proteomes" id="UP000054097">
    <property type="component" value="Unassembled WGS sequence"/>
</dbReference>
<reference evidence="2 3" key="1">
    <citation type="submission" date="2014-04" db="EMBL/GenBank/DDBJ databases">
        <authorList>
            <consortium name="DOE Joint Genome Institute"/>
            <person name="Kuo A."/>
            <person name="Zuccaro A."/>
            <person name="Kohler A."/>
            <person name="Nagy L.G."/>
            <person name="Floudas D."/>
            <person name="Copeland A."/>
            <person name="Barry K.W."/>
            <person name="Cichocki N."/>
            <person name="Veneault-Fourrey C."/>
            <person name="LaButti K."/>
            <person name="Lindquist E.A."/>
            <person name="Lipzen A."/>
            <person name="Lundell T."/>
            <person name="Morin E."/>
            <person name="Murat C."/>
            <person name="Sun H."/>
            <person name="Tunlid A."/>
            <person name="Henrissat B."/>
            <person name="Grigoriev I.V."/>
            <person name="Hibbett D.S."/>
            <person name="Martin F."/>
            <person name="Nordberg H.P."/>
            <person name="Cantor M.N."/>
            <person name="Hua S.X."/>
        </authorList>
    </citation>
    <scope>NUCLEOTIDE SEQUENCE [LARGE SCALE GENOMIC DNA]</scope>
    <source>
        <strain evidence="2 3">MAFF 305830</strain>
    </source>
</reference>
<dbReference type="AlphaFoldDB" id="A0A0C3ARB7"/>
<feature type="region of interest" description="Disordered" evidence="1">
    <location>
        <begin position="1"/>
        <end position="86"/>
    </location>
</feature>
<feature type="compositionally biased region" description="Basic and acidic residues" evidence="1">
    <location>
        <begin position="611"/>
        <end position="620"/>
    </location>
</feature>
<feature type="compositionally biased region" description="Polar residues" evidence="1">
    <location>
        <begin position="444"/>
        <end position="454"/>
    </location>
</feature>
<feature type="compositionally biased region" description="Basic and acidic residues" evidence="1">
    <location>
        <begin position="548"/>
        <end position="570"/>
    </location>
</feature>
<feature type="compositionally biased region" description="Acidic residues" evidence="1">
    <location>
        <begin position="38"/>
        <end position="76"/>
    </location>
</feature>
<feature type="compositionally biased region" description="Polar residues" evidence="1">
    <location>
        <begin position="474"/>
        <end position="542"/>
    </location>
</feature>
<evidence type="ECO:0000313" key="3">
    <source>
        <dbReference type="Proteomes" id="UP000054097"/>
    </source>
</evidence>
<feature type="compositionally biased region" description="Low complexity" evidence="1">
    <location>
        <begin position="727"/>
        <end position="739"/>
    </location>
</feature>
<evidence type="ECO:0000313" key="2">
    <source>
        <dbReference type="EMBL" id="KIM27085.1"/>
    </source>
</evidence>
<feature type="compositionally biased region" description="Basic and acidic residues" evidence="1">
    <location>
        <begin position="77"/>
        <end position="86"/>
    </location>
</feature>
<feature type="compositionally biased region" description="Basic and acidic residues" evidence="1">
    <location>
        <begin position="425"/>
        <end position="443"/>
    </location>
</feature>
<feature type="compositionally biased region" description="Polar residues" evidence="1">
    <location>
        <begin position="628"/>
        <end position="675"/>
    </location>
</feature>
<evidence type="ECO:0000256" key="1">
    <source>
        <dbReference type="SAM" id="MobiDB-lite"/>
    </source>
</evidence>
<reference evidence="3" key="2">
    <citation type="submission" date="2015-01" db="EMBL/GenBank/DDBJ databases">
        <title>Evolutionary Origins and Diversification of the Mycorrhizal Mutualists.</title>
        <authorList>
            <consortium name="DOE Joint Genome Institute"/>
            <consortium name="Mycorrhizal Genomics Consortium"/>
            <person name="Kohler A."/>
            <person name="Kuo A."/>
            <person name="Nagy L.G."/>
            <person name="Floudas D."/>
            <person name="Copeland A."/>
            <person name="Barry K.W."/>
            <person name="Cichocki N."/>
            <person name="Veneault-Fourrey C."/>
            <person name="LaButti K."/>
            <person name="Lindquist E.A."/>
            <person name="Lipzen A."/>
            <person name="Lundell T."/>
            <person name="Morin E."/>
            <person name="Murat C."/>
            <person name="Riley R."/>
            <person name="Ohm R."/>
            <person name="Sun H."/>
            <person name="Tunlid A."/>
            <person name="Henrissat B."/>
            <person name="Grigoriev I.V."/>
            <person name="Hibbett D.S."/>
            <person name="Martin F."/>
        </authorList>
    </citation>
    <scope>NUCLEOTIDE SEQUENCE [LARGE SCALE GENOMIC DNA]</scope>
    <source>
        <strain evidence="3">MAFF 305830</strain>
    </source>
</reference>
<feature type="compositionally biased region" description="Polar residues" evidence="1">
    <location>
        <begin position="586"/>
        <end position="606"/>
    </location>
</feature>
<feature type="compositionally biased region" description="Polar residues" evidence="1">
    <location>
        <begin position="690"/>
        <end position="705"/>
    </location>
</feature>
<gene>
    <name evidence="2" type="ORF">M408DRAFT_24836</name>
</gene>
<dbReference type="EMBL" id="KN824301">
    <property type="protein sequence ID" value="KIM27085.1"/>
    <property type="molecule type" value="Genomic_DNA"/>
</dbReference>
<organism evidence="2 3">
    <name type="scientific">Serendipita vermifera MAFF 305830</name>
    <dbReference type="NCBI Taxonomy" id="933852"/>
    <lineage>
        <taxon>Eukaryota</taxon>
        <taxon>Fungi</taxon>
        <taxon>Dikarya</taxon>
        <taxon>Basidiomycota</taxon>
        <taxon>Agaricomycotina</taxon>
        <taxon>Agaricomycetes</taxon>
        <taxon>Sebacinales</taxon>
        <taxon>Serendipitaceae</taxon>
        <taxon>Serendipita</taxon>
    </lineage>
</organism>
<protein>
    <submittedName>
        <fullName evidence="2">Uncharacterized protein</fullName>
    </submittedName>
</protein>
<feature type="compositionally biased region" description="Polar residues" evidence="1">
    <location>
        <begin position="19"/>
        <end position="29"/>
    </location>
</feature>
<accession>A0A0C3ARB7</accession>
<proteinExistence type="predicted"/>
<name>A0A0C3ARB7_SERVB</name>